<reference evidence="2 3" key="1">
    <citation type="submission" date="2017-02" db="EMBL/GenBank/DDBJ databases">
        <authorList>
            <person name="Peterson S.W."/>
        </authorList>
    </citation>
    <scope>NUCLEOTIDE SEQUENCE [LARGE SCALE GENOMIC DNA]</scope>
    <source>
        <strain evidence="2 3">LSP_Lj1</strain>
    </source>
</reference>
<dbReference type="Gene3D" id="1.20.1270.240">
    <property type="match status" value="1"/>
</dbReference>
<dbReference type="AlphaFoldDB" id="A0A1R4K761"/>
<dbReference type="Pfam" id="PF03881">
    <property type="entry name" value="Fructosamin_kin"/>
    <property type="match status" value="1"/>
</dbReference>
<keyword evidence="1 2" id="KW-0418">Kinase</keyword>
<proteinExistence type="inferred from homology"/>
<dbReference type="Proteomes" id="UP000188342">
    <property type="component" value="Unassembled WGS sequence"/>
</dbReference>
<evidence type="ECO:0000256" key="1">
    <source>
        <dbReference type="PIRNR" id="PIRNR006221"/>
    </source>
</evidence>
<keyword evidence="1" id="KW-0808">Transferase</keyword>
<protein>
    <submittedName>
        <fullName evidence="2">Ribulosamine/erythrulosamine 3-kinase potentially involved in protein deglycation</fullName>
    </submittedName>
</protein>
<dbReference type="Gene3D" id="3.30.200.20">
    <property type="entry name" value="Phosphorylase Kinase, domain 1"/>
    <property type="match status" value="1"/>
</dbReference>
<dbReference type="STRING" id="1255658.FM114_11795"/>
<evidence type="ECO:0000313" key="3">
    <source>
        <dbReference type="Proteomes" id="UP000188342"/>
    </source>
</evidence>
<dbReference type="OrthoDB" id="5291879at2"/>
<dbReference type="PANTHER" id="PTHR12149">
    <property type="entry name" value="FRUCTOSAMINE 3 KINASE-RELATED PROTEIN"/>
    <property type="match status" value="1"/>
</dbReference>
<keyword evidence="3" id="KW-1185">Reference proteome</keyword>
<dbReference type="InterPro" id="IPR016477">
    <property type="entry name" value="Fructo-/Ketosamine-3-kinase"/>
</dbReference>
<dbReference type="PANTHER" id="PTHR12149:SF8">
    <property type="entry name" value="PROTEIN-RIBULOSAMINE 3-KINASE"/>
    <property type="match status" value="1"/>
</dbReference>
<evidence type="ECO:0000313" key="2">
    <source>
        <dbReference type="EMBL" id="SJN39863.1"/>
    </source>
</evidence>
<dbReference type="PIRSF" id="PIRSF006221">
    <property type="entry name" value="Ketosamine-3-kinase"/>
    <property type="match status" value="1"/>
</dbReference>
<dbReference type="Gene3D" id="1.10.510.10">
    <property type="entry name" value="Transferase(Phosphotransferase) domain 1"/>
    <property type="match status" value="1"/>
</dbReference>
<dbReference type="InterPro" id="IPR011009">
    <property type="entry name" value="Kinase-like_dom_sf"/>
</dbReference>
<sequence length="251" mass="27126">MGENFTKHRGAGPAGELRWEACGLRWLAEAGGARVVEVLEVRDEELVERRLVPVTPTAAMAEAFGAALARTHLASAEAFGAPPPGWEGDGYLAGLHLPMPRLEQFGTFYASARVLPFARTAHRAGSLSDEGMRAVERVCERLMSGDFDDQQPPSRIHGDLWAGNVVFTRQGAVLVDAAAHGGHAETDLAMLDLFGAPHLERIQAAWQEACSPADGWRERTALHQLHPLLVHAVLFGGSYGARAQRVAQHFA</sequence>
<dbReference type="SUPFAM" id="SSF56112">
    <property type="entry name" value="Protein kinase-like (PK-like)"/>
    <property type="match status" value="1"/>
</dbReference>
<comment type="similarity">
    <text evidence="1">Belongs to the fructosamine kinase family.</text>
</comment>
<dbReference type="GO" id="GO:0016301">
    <property type="term" value="F:kinase activity"/>
    <property type="evidence" value="ECO:0007669"/>
    <property type="project" value="UniProtKB-UniRule"/>
</dbReference>
<dbReference type="RefSeq" id="WP_094765346.1">
    <property type="nucleotide sequence ID" value="NZ_FUKQ01000044.1"/>
</dbReference>
<name>A0A1R4K761_9ACTN</name>
<organism evidence="2 3">
    <name type="scientific">Luteococcus japonicus LSP_Lj1</name>
    <dbReference type="NCBI Taxonomy" id="1255658"/>
    <lineage>
        <taxon>Bacteria</taxon>
        <taxon>Bacillati</taxon>
        <taxon>Actinomycetota</taxon>
        <taxon>Actinomycetes</taxon>
        <taxon>Propionibacteriales</taxon>
        <taxon>Propionibacteriaceae</taxon>
        <taxon>Luteococcus</taxon>
    </lineage>
</organism>
<accession>A0A1R4K761</accession>
<gene>
    <name evidence="2" type="ORF">FM114_11795</name>
</gene>
<dbReference type="EMBL" id="FUKQ01000044">
    <property type="protein sequence ID" value="SJN39863.1"/>
    <property type="molecule type" value="Genomic_DNA"/>
</dbReference>